<name>A0ABR1YW06_9PEZI</name>
<feature type="region of interest" description="Disordered" evidence="1">
    <location>
        <begin position="22"/>
        <end position="98"/>
    </location>
</feature>
<proteinExistence type="predicted"/>
<comment type="caution">
    <text evidence="2">The sequence shown here is derived from an EMBL/GenBank/DDBJ whole genome shotgun (WGS) entry which is preliminary data.</text>
</comment>
<accession>A0ABR1YW06</accession>
<organism evidence="2 3">
    <name type="scientific">Phyllosticta capitalensis</name>
    <dbReference type="NCBI Taxonomy" id="121624"/>
    <lineage>
        <taxon>Eukaryota</taxon>
        <taxon>Fungi</taxon>
        <taxon>Dikarya</taxon>
        <taxon>Ascomycota</taxon>
        <taxon>Pezizomycotina</taxon>
        <taxon>Dothideomycetes</taxon>
        <taxon>Dothideomycetes incertae sedis</taxon>
        <taxon>Botryosphaeriales</taxon>
        <taxon>Phyllostictaceae</taxon>
        <taxon>Phyllosticta</taxon>
    </lineage>
</organism>
<protein>
    <submittedName>
        <fullName evidence="2">Uncharacterized protein</fullName>
    </submittedName>
</protein>
<feature type="compositionally biased region" description="Polar residues" evidence="1">
    <location>
        <begin position="22"/>
        <end position="32"/>
    </location>
</feature>
<feature type="compositionally biased region" description="Basic and acidic residues" evidence="1">
    <location>
        <begin position="33"/>
        <end position="67"/>
    </location>
</feature>
<sequence length="103" mass="11286">MLPGARLGRALGPCGRARIGLSQTLRAASSTSKPEDAKTEKSIEKDEAQPKQKKERTQAEIDEELKMKMAGISGDGGEAGVEYENGQPTSMKRSVRENMFRYI</sequence>
<gene>
    <name evidence="2" type="ORF">HDK90DRAFT_182519</name>
</gene>
<evidence type="ECO:0000313" key="2">
    <source>
        <dbReference type="EMBL" id="KAK8240384.1"/>
    </source>
</evidence>
<evidence type="ECO:0000313" key="3">
    <source>
        <dbReference type="Proteomes" id="UP001492380"/>
    </source>
</evidence>
<dbReference type="EMBL" id="JBBWRZ010000003">
    <property type="protein sequence ID" value="KAK8240384.1"/>
    <property type="molecule type" value="Genomic_DNA"/>
</dbReference>
<keyword evidence="3" id="KW-1185">Reference proteome</keyword>
<reference evidence="2 3" key="1">
    <citation type="submission" date="2024-04" db="EMBL/GenBank/DDBJ databases">
        <title>Phyllosticta paracitricarpa is synonymous to the EU quarantine fungus P. citricarpa based on phylogenomic analyses.</title>
        <authorList>
            <consortium name="Lawrence Berkeley National Laboratory"/>
            <person name="Van Ingen-Buijs V.A."/>
            <person name="Van Westerhoven A.C."/>
            <person name="Haridas S."/>
            <person name="Skiadas P."/>
            <person name="Martin F."/>
            <person name="Groenewald J.Z."/>
            <person name="Crous P.W."/>
            <person name="Seidl M.F."/>
        </authorList>
    </citation>
    <scope>NUCLEOTIDE SEQUENCE [LARGE SCALE GENOMIC DNA]</scope>
    <source>
        <strain evidence="2 3">CBS 123374</strain>
    </source>
</reference>
<evidence type="ECO:0000256" key="1">
    <source>
        <dbReference type="SAM" id="MobiDB-lite"/>
    </source>
</evidence>
<dbReference type="Proteomes" id="UP001492380">
    <property type="component" value="Unassembled WGS sequence"/>
</dbReference>